<dbReference type="Pfam" id="PF00684">
    <property type="entry name" value="DnaJ_CXXCXGXG"/>
    <property type="match status" value="1"/>
</dbReference>
<feature type="domain" description="CR-type" evidence="14">
    <location>
        <begin position="132"/>
        <end position="210"/>
    </location>
</feature>
<dbReference type="InterPro" id="IPR001623">
    <property type="entry name" value="DnaJ_domain"/>
</dbReference>
<accession>A0AAE3TEL9</accession>
<evidence type="ECO:0000259" key="13">
    <source>
        <dbReference type="PROSITE" id="PS50076"/>
    </source>
</evidence>
<dbReference type="GO" id="GO:0005737">
    <property type="term" value="C:cytoplasm"/>
    <property type="evidence" value="ECO:0007669"/>
    <property type="project" value="UniProtKB-SubCell"/>
</dbReference>
<protein>
    <recommendedName>
        <fullName evidence="10 11">Chaperone protein DnaJ</fullName>
    </recommendedName>
</protein>
<keyword evidence="6 11" id="KW-0346">Stress response</keyword>
<dbReference type="InterPro" id="IPR036869">
    <property type="entry name" value="J_dom_sf"/>
</dbReference>
<dbReference type="Pfam" id="PF01556">
    <property type="entry name" value="DnaJ_C"/>
    <property type="match status" value="1"/>
</dbReference>
<sequence>MAYKDYYAILGIPRDATQEEIKRAYRKLALKYHPDKNPGNKEAEEKFKEISEAYEVLSDPEKRAIYDSYGYSGLKSSGYRGFEDISDIFKTFSDIFEDFFDFSFEEKFHTRPRNGADLSYEVVLDFEDLFKDKKITLEIEKFEVCEFCKGLGYDPQKGVKNCDVCNGKGRVTYTEGFFRISYTCPDCKGKGTVYIEKCPKCKGSGKVWNKKKLEVVIPAGIEDGSILRIPREGEPGLFGGKPGDLFIRVKIKPHRYFYREKNNVIGQLKINFVSAILGDKIKIPYFEEELEIKIPPGIQPGEEILIKGKGLPDVKTGKRGDLILKVQIEIPKKLSKEGEKLLKKLAEIEGIKNFDNELLLNSQKNSKKKKERFWEKFIFGNK</sequence>
<feature type="binding site" evidence="11">
    <location>
        <position position="198"/>
    </location>
    <ligand>
        <name>Zn(2+)</name>
        <dbReference type="ChEBI" id="CHEBI:29105"/>
        <label>1</label>
    </ligand>
</feature>
<feature type="binding site" evidence="11">
    <location>
        <position position="162"/>
    </location>
    <ligand>
        <name>Zn(2+)</name>
        <dbReference type="ChEBI" id="CHEBI:29105"/>
        <label>2</label>
    </ligand>
</feature>
<comment type="caution">
    <text evidence="15">The sequence shown here is derived from an EMBL/GenBank/DDBJ whole genome shotgun (WGS) entry which is preliminary data.</text>
</comment>
<dbReference type="Gene3D" id="2.10.230.10">
    <property type="entry name" value="Heat shock protein DnaJ, cysteine-rich domain"/>
    <property type="match status" value="1"/>
</dbReference>
<dbReference type="InterPro" id="IPR002939">
    <property type="entry name" value="DnaJ_C"/>
</dbReference>
<dbReference type="NCBIfam" id="TIGR02349">
    <property type="entry name" value="DnaJ_bact"/>
    <property type="match status" value="1"/>
</dbReference>
<evidence type="ECO:0000256" key="10">
    <source>
        <dbReference type="ARBA" id="ARBA00067609"/>
    </source>
</evidence>
<evidence type="ECO:0000256" key="11">
    <source>
        <dbReference type="HAMAP-Rule" id="MF_01152"/>
    </source>
</evidence>
<dbReference type="PROSITE" id="PS00636">
    <property type="entry name" value="DNAJ_1"/>
    <property type="match status" value="1"/>
</dbReference>
<evidence type="ECO:0000313" key="16">
    <source>
        <dbReference type="Proteomes" id="UP001144110"/>
    </source>
</evidence>
<proteinExistence type="inferred from homology"/>
<evidence type="ECO:0000256" key="5">
    <source>
        <dbReference type="ARBA" id="ARBA00022833"/>
    </source>
</evidence>
<feature type="repeat" description="CXXCXGXG motif" evidence="11">
    <location>
        <begin position="184"/>
        <end position="191"/>
    </location>
</feature>
<dbReference type="PROSITE" id="PS51188">
    <property type="entry name" value="ZF_CR"/>
    <property type="match status" value="1"/>
</dbReference>
<dbReference type="SUPFAM" id="SSF57938">
    <property type="entry name" value="DnaJ/Hsp40 cysteine-rich domain"/>
    <property type="match status" value="1"/>
</dbReference>
<comment type="subunit">
    <text evidence="11">Homodimer.</text>
</comment>
<gene>
    <name evidence="11" type="primary">dnaJ</name>
    <name evidence="15" type="ORF">OD816_000851</name>
</gene>
<dbReference type="EMBL" id="JAPHEG010000003">
    <property type="protein sequence ID" value="MDF2953606.1"/>
    <property type="molecule type" value="Genomic_DNA"/>
</dbReference>
<feature type="binding site" evidence="11">
    <location>
        <position position="201"/>
    </location>
    <ligand>
        <name>Zn(2+)</name>
        <dbReference type="ChEBI" id="CHEBI:29105"/>
        <label>1</label>
    </ligand>
</feature>
<evidence type="ECO:0000256" key="3">
    <source>
        <dbReference type="ARBA" id="ARBA00022737"/>
    </source>
</evidence>
<dbReference type="InterPro" id="IPR036410">
    <property type="entry name" value="HSP_DnaJ_Cys-rich_dom_sf"/>
</dbReference>
<keyword evidence="11" id="KW-0963">Cytoplasm</keyword>
<dbReference type="CDD" id="cd06257">
    <property type="entry name" value="DnaJ"/>
    <property type="match status" value="1"/>
</dbReference>
<keyword evidence="5 11" id="KW-0862">Zinc</keyword>
<reference evidence="15" key="1">
    <citation type="submission" date="2022-11" db="EMBL/GenBank/DDBJ databases">
        <title>Candidatus Alkanophaga archaea from heated hydrothermal vent sediment oxidize petroleum alkanes.</title>
        <authorList>
            <person name="Zehnle H."/>
            <person name="Laso-Perez R."/>
            <person name="Lipp J."/>
            <person name="Teske A."/>
            <person name="Wegener G."/>
        </authorList>
    </citation>
    <scope>NUCLEOTIDE SEQUENCE</scope>
    <source>
        <strain evidence="15">MCA70</strain>
    </source>
</reference>
<evidence type="ECO:0000256" key="9">
    <source>
        <dbReference type="ARBA" id="ARBA00061004"/>
    </source>
</evidence>
<dbReference type="Gene3D" id="2.60.260.20">
    <property type="entry name" value="Urease metallochaperone UreE, N-terminal domain"/>
    <property type="match status" value="2"/>
</dbReference>
<comment type="subcellular location">
    <subcellularLocation>
        <location evidence="11">Cytoplasm</location>
    </subcellularLocation>
</comment>
<feature type="repeat" description="CXXCXGXG motif" evidence="11">
    <location>
        <begin position="162"/>
        <end position="169"/>
    </location>
</feature>
<keyword evidence="3 11" id="KW-0677">Repeat</keyword>
<keyword evidence="7 11" id="KW-0143">Chaperone</keyword>
<feature type="binding site" evidence="11">
    <location>
        <position position="184"/>
    </location>
    <ligand>
        <name>Zn(2+)</name>
        <dbReference type="ChEBI" id="CHEBI:29105"/>
        <label>2</label>
    </ligand>
</feature>
<dbReference type="GO" id="GO:0031072">
    <property type="term" value="F:heat shock protein binding"/>
    <property type="evidence" value="ECO:0007669"/>
    <property type="project" value="InterPro"/>
</dbReference>
<feature type="repeat" description="CXXCXGXG motif" evidence="11">
    <location>
        <begin position="145"/>
        <end position="152"/>
    </location>
</feature>
<name>A0AAE3TEL9_9BACT</name>
<organism evidence="15 16">
    <name type="scientific">Candidatus Thermodesulfobacterium syntrophicum</name>
    <dbReference type="NCBI Taxonomy" id="3060442"/>
    <lineage>
        <taxon>Bacteria</taxon>
        <taxon>Pseudomonadati</taxon>
        <taxon>Thermodesulfobacteriota</taxon>
        <taxon>Thermodesulfobacteria</taxon>
        <taxon>Thermodesulfobacteriales</taxon>
        <taxon>Thermodesulfobacteriaceae</taxon>
        <taxon>Thermodesulfobacterium</taxon>
    </lineage>
</organism>
<evidence type="ECO:0000256" key="7">
    <source>
        <dbReference type="ARBA" id="ARBA00023186"/>
    </source>
</evidence>
<dbReference type="InterPro" id="IPR001305">
    <property type="entry name" value="HSP_DnaJ_Cys-rich_dom"/>
</dbReference>
<dbReference type="SUPFAM" id="SSF49493">
    <property type="entry name" value="HSP40/DnaJ peptide-binding domain"/>
    <property type="match status" value="2"/>
</dbReference>
<dbReference type="PRINTS" id="PR00625">
    <property type="entry name" value="JDOMAIN"/>
</dbReference>
<evidence type="ECO:0000256" key="12">
    <source>
        <dbReference type="PROSITE-ProRule" id="PRU00546"/>
    </source>
</evidence>
<feature type="binding site" evidence="11">
    <location>
        <position position="187"/>
    </location>
    <ligand>
        <name>Zn(2+)</name>
        <dbReference type="ChEBI" id="CHEBI:29105"/>
        <label>2</label>
    </ligand>
</feature>
<dbReference type="CDD" id="cd10719">
    <property type="entry name" value="DnaJ_zf"/>
    <property type="match status" value="1"/>
</dbReference>
<dbReference type="AlphaFoldDB" id="A0AAE3TEL9"/>
<dbReference type="GO" id="GO:0005524">
    <property type="term" value="F:ATP binding"/>
    <property type="evidence" value="ECO:0007669"/>
    <property type="project" value="InterPro"/>
</dbReference>
<comment type="similarity">
    <text evidence="9 11">Belongs to the DnaJ family.</text>
</comment>
<dbReference type="InterPro" id="IPR018253">
    <property type="entry name" value="DnaJ_domain_CS"/>
</dbReference>
<evidence type="ECO:0000259" key="14">
    <source>
        <dbReference type="PROSITE" id="PS51188"/>
    </source>
</evidence>
<dbReference type="InterPro" id="IPR012724">
    <property type="entry name" value="DnaJ"/>
</dbReference>
<dbReference type="GO" id="GO:0009408">
    <property type="term" value="P:response to heat"/>
    <property type="evidence" value="ECO:0007669"/>
    <property type="project" value="InterPro"/>
</dbReference>
<comment type="cofactor">
    <cofactor evidence="11">
        <name>Zn(2+)</name>
        <dbReference type="ChEBI" id="CHEBI:29105"/>
    </cofactor>
    <text evidence="11">Binds 2 Zn(2+) ions per monomer.</text>
</comment>
<evidence type="ECO:0000256" key="6">
    <source>
        <dbReference type="ARBA" id="ARBA00023016"/>
    </source>
</evidence>
<dbReference type="Gene3D" id="1.10.287.110">
    <property type="entry name" value="DnaJ domain"/>
    <property type="match status" value="1"/>
</dbReference>
<evidence type="ECO:0000256" key="8">
    <source>
        <dbReference type="ARBA" id="ARBA00053423"/>
    </source>
</evidence>
<dbReference type="InterPro" id="IPR008971">
    <property type="entry name" value="HSP40/DnaJ_pept-bd"/>
</dbReference>
<keyword evidence="4 11" id="KW-0863">Zinc-finger</keyword>
<dbReference type="PANTHER" id="PTHR43096">
    <property type="entry name" value="DNAJ HOMOLOG 1, MITOCHONDRIAL-RELATED"/>
    <property type="match status" value="1"/>
</dbReference>
<dbReference type="GO" id="GO:0006260">
    <property type="term" value="P:DNA replication"/>
    <property type="evidence" value="ECO:0007669"/>
    <property type="project" value="UniProtKB-KW"/>
</dbReference>
<dbReference type="PANTHER" id="PTHR43096:SF52">
    <property type="entry name" value="DNAJ HOMOLOG 1, MITOCHONDRIAL-RELATED"/>
    <property type="match status" value="1"/>
</dbReference>
<comment type="function">
    <text evidence="8 11">Participates actively in the response to hyperosmotic and heat shock by preventing the aggregation of stress-denatured proteins and by disaggregating proteins, also in an autonomous, DnaK-independent fashion. Unfolded proteins bind initially to DnaJ; upon interaction with the DnaJ-bound protein, DnaK hydrolyzes its bound ATP, resulting in the formation of a stable complex. GrpE releases ADP from DnaK; ATP binding to DnaK triggers the release of the substrate protein, thus completing the reaction cycle. Several rounds of ATP-dependent interactions between DnaJ, DnaK and GrpE are required for fully efficient folding. Also involved, together with DnaK and GrpE, in the DNA replication of plasmids through activation of initiation proteins.</text>
</comment>
<comment type="domain">
    <text evidence="11">The J domain is necessary and sufficient to stimulate DnaK ATPase activity. Zinc center 1 plays an important role in the autonomous, DnaK-independent chaperone activity of DnaJ. Zinc center 2 is essential for interaction with DnaK and for DnaJ activity.</text>
</comment>
<dbReference type="GO" id="GO:0051082">
    <property type="term" value="F:unfolded protein binding"/>
    <property type="evidence" value="ECO:0007669"/>
    <property type="project" value="UniProtKB-UniRule"/>
</dbReference>
<dbReference type="GO" id="GO:0042026">
    <property type="term" value="P:protein refolding"/>
    <property type="evidence" value="ECO:0007669"/>
    <property type="project" value="TreeGrafter"/>
</dbReference>
<feature type="binding site" evidence="11">
    <location>
        <position position="148"/>
    </location>
    <ligand>
        <name>Zn(2+)</name>
        <dbReference type="ChEBI" id="CHEBI:29105"/>
        <label>1</label>
    </ligand>
</feature>
<feature type="binding site" evidence="11">
    <location>
        <position position="165"/>
    </location>
    <ligand>
        <name>Zn(2+)</name>
        <dbReference type="ChEBI" id="CHEBI:29105"/>
        <label>2</label>
    </ligand>
</feature>
<dbReference type="GO" id="GO:0008270">
    <property type="term" value="F:zinc ion binding"/>
    <property type="evidence" value="ECO:0007669"/>
    <property type="project" value="UniProtKB-UniRule"/>
</dbReference>
<feature type="binding site" evidence="11">
    <location>
        <position position="145"/>
    </location>
    <ligand>
        <name>Zn(2+)</name>
        <dbReference type="ChEBI" id="CHEBI:29105"/>
        <label>1</label>
    </ligand>
</feature>
<evidence type="ECO:0000256" key="4">
    <source>
        <dbReference type="ARBA" id="ARBA00022771"/>
    </source>
</evidence>
<dbReference type="Proteomes" id="UP001144110">
    <property type="component" value="Unassembled WGS sequence"/>
</dbReference>
<keyword evidence="2 11" id="KW-0479">Metal-binding</keyword>
<evidence type="ECO:0000256" key="2">
    <source>
        <dbReference type="ARBA" id="ARBA00022723"/>
    </source>
</evidence>
<dbReference type="HAMAP" id="MF_01152">
    <property type="entry name" value="DnaJ"/>
    <property type="match status" value="1"/>
</dbReference>
<dbReference type="PROSITE" id="PS50076">
    <property type="entry name" value="DNAJ_2"/>
    <property type="match status" value="1"/>
</dbReference>
<dbReference type="CDD" id="cd10747">
    <property type="entry name" value="DnaJ_C"/>
    <property type="match status" value="1"/>
</dbReference>
<dbReference type="SMART" id="SM00271">
    <property type="entry name" value="DnaJ"/>
    <property type="match status" value="1"/>
</dbReference>
<evidence type="ECO:0000313" key="15">
    <source>
        <dbReference type="EMBL" id="MDF2953606.1"/>
    </source>
</evidence>
<dbReference type="Pfam" id="PF00226">
    <property type="entry name" value="DnaJ"/>
    <property type="match status" value="1"/>
</dbReference>
<keyword evidence="1 11" id="KW-0235">DNA replication</keyword>
<feature type="zinc finger region" description="CR-type" evidence="12">
    <location>
        <begin position="132"/>
        <end position="210"/>
    </location>
</feature>
<dbReference type="FunFam" id="2.10.230.10:FF:000002">
    <property type="entry name" value="Molecular chaperone DnaJ"/>
    <property type="match status" value="1"/>
</dbReference>
<feature type="domain" description="J" evidence="13">
    <location>
        <begin position="5"/>
        <end position="70"/>
    </location>
</feature>
<dbReference type="FunFam" id="2.60.260.20:FF:000005">
    <property type="entry name" value="Chaperone protein dnaJ 1, mitochondrial"/>
    <property type="match status" value="1"/>
</dbReference>
<dbReference type="FunFam" id="1.10.287.110:FF:000034">
    <property type="entry name" value="Chaperone protein DnaJ"/>
    <property type="match status" value="1"/>
</dbReference>
<feature type="repeat" description="CXXCXGXG motif" evidence="11">
    <location>
        <begin position="198"/>
        <end position="205"/>
    </location>
</feature>
<dbReference type="NCBIfam" id="NF008035">
    <property type="entry name" value="PRK10767.1"/>
    <property type="match status" value="1"/>
</dbReference>
<evidence type="ECO:0000256" key="1">
    <source>
        <dbReference type="ARBA" id="ARBA00022705"/>
    </source>
</evidence>
<dbReference type="SUPFAM" id="SSF46565">
    <property type="entry name" value="Chaperone J-domain"/>
    <property type="match status" value="1"/>
</dbReference>